<feature type="repeat" description="WD" evidence="6">
    <location>
        <begin position="525"/>
        <end position="567"/>
    </location>
</feature>
<dbReference type="InterPro" id="IPR051350">
    <property type="entry name" value="WD_repeat-ST_regulator"/>
</dbReference>
<protein>
    <recommendedName>
        <fullName evidence="7">CTLH domain-containing protein</fullName>
    </recommendedName>
</protein>
<evidence type="ECO:0000256" key="4">
    <source>
        <dbReference type="ARBA" id="ARBA00022737"/>
    </source>
</evidence>
<organism evidence="8 9">
    <name type="scientific">Riccia sorocarpa</name>
    <dbReference type="NCBI Taxonomy" id="122646"/>
    <lineage>
        <taxon>Eukaryota</taxon>
        <taxon>Viridiplantae</taxon>
        <taxon>Streptophyta</taxon>
        <taxon>Embryophyta</taxon>
        <taxon>Marchantiophyta</taxon>
        <taxon>Marchantiopsida</taxon>
        <taxon>Marchantiidae</taxon>
        <taxon>Marchantiales</taxon>
        <taxon>Ricciaceae</taxon>
        <taxon>Riccia</taxon>
    </lineage>
</organism>
<evidence type="ECO:0000256" key="2">
    <source>
        <dbReference type="ARBA" id="ARBA00022490"/>
    </source>
</evidence>
<dbReference type="PROSITE" id="PS50294">
    <property type="entry name" value="WD_REPEATS_REGION"/>
    <property type="match status" value="4"/>
</dbReference>
<dbReference type="InterPro" id="IPR001680">
    <property type="entry name" value="WD40_rpt"/>
</dbReference>
<evidence type="ECO:0000256" key="5">
    <source>
        <dbReference type="ARBA" id="ARBA00065067"/>
    </source>
</evidence>
<comment type="caution">
    <text evidence="8">The sequence shown here is derived from an EMBL/GenBank/DDBJ whole genome shotgun (WGS) entry which is preliminary data.</text>
</comment>
<dbReference type="FunFam" id="2.130.10.10:FF:000087">
    <property type="entry name" value="WD repeat-containing protein 26 homolog"/>
    <property type="match status" value="1"/>
</dbReference>
<dbReference type="InterPro" id="IPR020472">
    <property type="entry name" value="WD40_PAC1"/>
</dbReference>
<evidence type="ECO:0000259" key="7">
    <source>
        <dbReference type="PROSITE" id="PS50897"/>
    </source>
</evidence>
<feature type="repeat" description="WD" evidence="6">
    <location>
        <begin position="352"/>
        <end position="386"/>
    </location>
</feature>
<dbReference type="PROSITE" id="PS50082">
    <property type="entry name" value="WD_REPEATS_2"/>
    <property type="match status" value="4"/>
</dbReference>
<dbReference type="SMART" id="SM00320">
    <property type="entry name" value="WD40"/>
    <property type="match status" value="7"/>
</dbReference>
<evidence type="ECO:0000256" key="6">
    <source>
        <dbReference type="PROSITE-ProRule" id="PRU00221"/>
    </source>
</evidence>
<sequence length="604" mass="68190">MGGDDCDGPPPLKRIKLSISATKSIPVEASPVCTTGLASMARDLPSSNGETLGSKGQIRKTEFVRIITQALFSLGFQKTATLLEEESGVTLQSPVITQFRNEIFGGKFDESVSTLRKVAPLEHETFKSASFLILQQKFLELLDAGDTLAALQTLRTEISPLQINTDRVHELATWVICPSKEELKEKAHWEGAGVDSRARLLRDLQELLPPSVMIPERRLEHLVDQALTKQREACKFHNSFDNALCLYTDHRCGRDKIPSKTLQVLTEHEDEVWFIQFSHDGKYLASASKDLSAIIWEVVRDDFVRVKHTLKGHSKPVSFVAWSPDDTMLLTCGNEEMVKLWDVQTGECKHTFDKQNSMFNSCAWFPDGKRFVSGGTDKCIYIWDLEGKEIDVWKGSRMPRINDIAITRDGIHLVSICGDKDIRIYNMELKSERVIEEEKPITSLSVSKDGRFLLVNLVSQEIHLWDIGEDEKTSKPAKKYRGHRQSKYVIRSCFGGSDQAFILSGSEDSQVYLWHRGNCELLEILPGHAGTVNCVSWNPVNPHMFASASDDHSIRIWGLNKSPSRTNLKSHKPHLNTDENTRRFVKWPHVVVHTFVPEDTVGEP</sequence>
<gene>
    <name evidence="8" type="ORF">R1sor_020325</name>
</gene>
<dbReference type="Gene3D" id="2.130.10.10">
    <property type="entry name" value="YVTN repeat-like/Quinoprotein amine dehydrogenase"/>
    <property type="match status" value="2"/>
</dbReference>
<dbReference type="PROSITE" id="PS00678">
    <property type="entry name" value="WD_REPEATS_1"/>
    <property type="match status" value="1"/>
</dbReference>
<dbReference type="Pfam" id="PF00400">
    <property type="entry name" value="WD40"/>
    <property type="match status" value="5"/>
</dbReference>
<dbReference type="InterPro" id="IPR036322">
    <property type="entry name" value="WD40_repeat_dom_sf"/>
</dbReference>
<feature type="domain" description="CTLH" evidence="7">
    <location>
        <begin position="106"/>
        <end position="149"/>
    </location>
</feature>
<dbReference type="InterPro" id="IPR019775">
    <property type="entry name" value="WD40_repeat_CS"/>
</dbReference>
<dbReference type="Proteomes" id="UP001633002">
    <property type="component" value="Unassembled WGS sequence"/>
</dbReference>
<reference evidence="8 9" key="1">
    <citation type="submission" date="2024-09" db="EMBL/GenBank/DDBJ databases">
        <title>Chromosome-scale assembly of Riccia sorocarpa.</title>
        <authorList>
            <person name="Paukszto L."/>
        </authorList>
    </citation>
    <scope>NUCLEOTIDE SEQUENCE [LARGE SCALE GENOMIC DNA]</scope>
    <source>
        <strain evidence="8">LP-2024</strain>
        <tissue evidence="8">Aerial parts of the thallus</tissue>
    </source>
</reference>
<proteinExistence type="predicted"/>
<dbReference type="InterPro" id="IPR006594">
    <property type="entry name" value="LisH"/>
</dbReference>
<dbReference type="InterPro" id="IPR006595">
    <property type="entry name" value="CTLH_C"/>
</dbReference>
<comment type="subunit">
    <text evidence="5">Interacts with RANBPM.</text>
</comment>
<comment type="subcellular location">
    <subcellularLocation>
        <location evidence="1">Cytoplasm</location>
    </subcellularLocation>
</comment>
<dbReference type="SUPFAM" id="SSF50978">
    <property type="entry name" value="WD40 repeat-like"/>
    <property type="match status" value="1"/>
</dbReference>
<feature type="repeat" description="WD" evidence="6">
    <location>
        <begin position="310"/>
        <end position="351"/>
    </location>
</feature>
<dbReference type="CDD" id="cd00200">
    <property type="entry name" value="WD40"/>
    <property type="match status" value="1"/>
</dbReference>
<dbReference type="PROSITE" id="PS50896">
    <property type="entry name" value="LISH"/>
    <property type="match status" value="1"/>
</dbReference>
<dbReference type="GO" id="GO:0005737">
    <property type="term" value="C:cytoplasm"/>
    <property type="evidence" value="ECO:0007669"/>
    <property type="project" value="UniProtKB-SubCell"/>
</dbReference>
<evidence type="ECO:0000313" key="8">
    <source>
        <dbReference type="EMBL" id="KAL3702303.1"/>
    </source>
</evidence>
<keyword evidence="3 6" id="KW-0853">WD repeat</keyword>
<keyword evidence="2" id="KW-0963">Cytoplasm</keyword>
<accession>A0ABD3IF43</accession>
<name>A0ABD3IF43_9MARC</name>
<keyword evidence="9" id="KW-1185">Reference proteome</keyword>
<dbReference type="PANTHER" id="PTHR22838:SF0">
    <property type="entry name" value="WD REPEAT-CONTAINING PROTEIN 26"/>
    <property type="match status" value="1"/>
</dbReference>
<dbReference type="InterPro" id="IPR015943">
    <property type="entry name" value="WD40/YVTN_repeat-like_dom_sf"/>
</dbReference>
<dbReference type="EMBL" id="JBJQOH010000001">
    <property type="protein sequence ID" value="KAL3702303.1"/>
    <property type="molecule type" value="Genomic_DNA"/>
</dbReference>
<feature type="repeat" description="WD" evidence="6">
    <location>
        <begin position="265"/>
        <end position="306"/>
    </location>
</feature>
<evidence type="ECO:0000313" key="9">
    <source>
        <dbReference type="Proteomes" id="UP001633002"/>
    </source>
</evidence>
<dbReference type="PROSITE" id="PS50897">
    <property type="entry name" value="CTLH"/>
    <property type="match status" value="1"/>
</dbReference>
<evidence type="ECO:0000256" key="1">
    <source>
        <dbReference type="ARBA" id="ARBA00004496"/>
    </source>
</evidence>
<dbReference type="Pfam" id="PF23627">
    <property type="entry name" value="LisH_WDR26"/>
    <property type="match status" value="1"/>
</dbReference>
<dbReference type="AlphaFoldDB" id="A0ABD3IF43"/>
<dbReference type="PANTHER" id="PTHR22838">
    <property type="entry name" value="WD REPEAT PROTEIN 26-RELATED"/>
    <property type="match status" value="1"/>
</dbReference>
<dbReference type="PRINTS" id="PR00320">
    <property type="entry name" value="GPROTEINBRPT"/>
</dbReference>
<evidence type="ECO:0000256" key="3">
    <source>
        <dbReference type="ARBA" id="ARBA00022574"/>
    </source>
</evidence>
<keyword evidence="4" id="KW-0677">Repeat</keyword>